<dbReference type="Pfam" id="PF07690">
    <property type="entry name" value="MFS_1"/>
    <property type="match status" value="1"/>
</dbReference>
<evidence type="ECO:0000256" key="5">
    <source>
        <dbReference type="SAM" id="Phobius"/>
    </source>
</evidence>
<feature type="domain" description="Major facilitator superfamily (MFS) profile" evidence="6">
    <location>
        <begin position="70"/>
        <end position="559"/>
    </location>
</feature>
<dbReference type="EMBL" id="AZGZ01000009">
    <property type="protein sequence ID" value="KZZ93038.1"/>
    <property type="molecule type" value="Genomic_DNA"/>
</dbReference>
<feature type="transmembrane region" description="Helical" evidence="5">
    <location>
        <begin position="69"/>
        <end position="89"/>
    </location>
</feature>
<dbReference type="InterPro" id="IPR036259">
    <property type="entry name" value="MFS_trans_sf"/>
</dbReference>
<keyword evidence="2 5" id="KW-0812">Transmembrane</keyword>
<keyword evidence="8" id="KW-1185">Reference proteome</keyword>
<accession>A0A167ZSE9</accession>
<feature type="transmembrane region" description="Helical" evidence="5">
    <location>
        <begin position="193"/>
        <end position="213"/>
    </location>
</feature>
<feature type="transmembrane region" description="Helical" evidence="5">
    <location>
        <begin position="455"/>
        <end position="477"/>
    </location>
</feature>
<dbReference type="Gene3D" id="1.20.1250.20">
    <property type="entry name" value="MFS general substrate transporter like domains"/>
    <property type="match status" value="1"/>
</dbReference>
<protein>
    <submittedName>
        <fullName evidence="7">Major facilitator superfamily domain, general substrate transporter</fullName>
    </submittedName>
</protein>
<dbReference type="PANTHER" id="PTHR23502">
    <property type="entry name" value="MAJOR FACILITATOR SUPERFAMILY"/>
    <property type="match status" value="1"/>
</dbReference>
<gene>
    <name evidence="7" type="ORF">AAP_02504</name>
</gene>
<evidence type="ECO:0000259" key="6">
    <source>
        <dbReference type="PROSITE" id="PS50850"/>
    </source>
</evidence>
<comment type="caution">
    <text evidence="7">The sequence shown here is derived from an EMBL/GenBank/DDBJ whole genome shotgun (WGS) entry which is preliminary data.</text>
</comment>
<organism evidence="7 8">
    <name type="scientific">Ascosphaera apis ARSEF 7405</name>
    <dbReference type="NCBI Taxonomy" id="392613"/>
    <lineage>
        <taxon>Eukaryota</taxon>
        <taxon>Fungi</taxon>
        <taxon>Dikarya</taxon>
        <taxon>Ascomycota</taxon>
        <taxon>Pezizomycotina</taxon>
        <taxon>Eurotiomycetes</taxon>
        <taxon>Eurotiomycetidae</taxon>
        <taxon>Onygenales</taxon>
        <taxon>Ascosphaeraceae</taxon>
        <taxon>Ascosphaera</taxon>
    </lineage>
</organism>
<feature type="transmembrane region" description="Helical" evidence="5">
    <location>
        <begin position="379"/>
        <end position="401"/>
    </location>
</feature>
<evidence type="ECO:0000256" key="1">
    <source>
        <dbReference type="ARBA" id="ARBA00004141"/>
    </source>
</evidence>
<dbReference type="Proteomes" id="UP000242877">
    <property type="component" value="Unassembled WGS sequence"/>
</dbReference>
<dbReference type="GO" id="GO:0022857">
    <property type="term" value="F:transmembrane transporter activity"/>
    <property type="evidence" value="ECO:0007669"/>
    <property type="project" value="InterPro"/>
</dbReference>
<reference evidence="7 8" key="1">
    <citation type="journal article" date="2016" name="Genome Biol. Evol.">
        <title>Divergent and convergent evolution of fungal pathogenicity.</title>
        <authorList>
            <person name="Shang Y."/>
            <person name="Xiao G."/>
            <person name="Zheng P."/>
            <person name="Cen K."/>
            <person name="Zhan S."/>
            <person name="Wang C."/>
        </authorList>
    </citation>
    <scope>NUCLEOTIDE SEQUENCE [LARGE SCALE GENOMIC DNA]</scope>
    <source>
        <strain evidence="7 8">ARSEF 7405</strain>
    </source>
</reference>
<feature type="transmembrane region" description="Helical" evidence="5">
    <location>
        <begin position="161"/>
        <end position="181"/>
    </location>
</feature>
<evidence type="ECO:0000256" key="3">
    <source>
        <dbReference type="ARBA" id="ARBA00022989"/>
    </source>
</evidence>
<dbReference type="AlphaFoldDB" id="A0A167ZSE9"/>
<feature type="transmembrane region" description="Helical" evidence="5">
    <location>
        <begin position="519"/>
        <end position="539"/>
    </location>
</feature>
<dbReference type="VEuPathDB" id="FungiDB:AAP_02504"/>
<proteinExistence type="predicted"/>
<dbReference type="InterPro" id="IPR011701">
    <property type="entry name" value="MFS"/>
</dbReference>
<keyword evidence="3 5" id="KW-1133">Transmembrane helix</keyword>
<evidence type="ECO:0000313" key="8">
    <source>
        <dbReference type="Proteomes" id="UP000242877"/>
    </source>
</evidence>
<feature type="transmembrane region" description="Helical" evidence="5">
    <location>
        <begin position="484"/>
        <end position="507"/>
    </location>
</feature>
<sequence>MAFGILEDNHLTHVPGTADILKEERELHLPERQAHLKYDTSGPVPILLVPQPSDDPNDPLLWPRWQKDCILLILCVTAVLCATVGPILAATTIEMVYEFHISIPDAALLTGWVLCGCGVSGILIVPTARVWGKRHLYLLGCIINIASSIWAGRSGHSHKSILWARIIQGVALAPYESLVGATVGDMYYVHERGLRMAITSVSLFGGAFMTPVIGGKIAHDMGWRWNFYFIAIFTGAALFFVFFFVPETAYRRDHRLDIDMMGNYSQETVTASLPSSETGNDDVEKNGFRSAARGMGYSTPEKPIPEKVSYIRSLALFNGRKTDERFWKLVLRPFPLFLHPGILWACLIQGVTIGWTVFIGVIFGIMFNGPPLMYTEVKVGYMYSGAFIGSLGGLFVAGALADPGARWLAKLNNGRYEPEFRIFLVIFQLVFAGIGLFGLGYTTDKPVKYGPYPSVVFFGFVTASMVVGAVASCSYVVDAHRNIAVEAFTCLLVFKNMFSFALTYKAWDWIVMRGSKNVFFYIGAVQIAICLLSIPMYIFGKRNRSFFHRHDLLKMLHLW</sequence>
<evidence type="ECO:0000256" key="2">
    <source>
        <dbReference type="ARBA" id="ARBA00022692"/>
    </source>
</evidence>
<feature type="transmembrane region" description="Helical" evidence="5">
    <location>
        <begin position="101"/>
        <end position="124"/>
    </location>
</feature>
<feature type="transmembrane region" description="Helical" evidence="5">
    <location>
        <begin position="422"/>
        <end position="443"/>
    </location>
</feature>
<feature type="transmembrane region" description="Helical" evidence="5">
    <location>
        <begin position="136"/>
        <end position="155"/>
    </location>
</feature>
<name>A0A167ZSE9_9EURO</name>
<evidence type="ECO:0000256" key="4">
    <source>
        <dbReference type="ARBA" id="ARBA00023136"/>
    </source>
</evidence>
<dbReference type="OrthoDB" id="2585655at2759"/>
<evidence type="ECO:0000313" key="7">
    <source>
        <dbReference type="EMBL" id="KZZ93038.1"/>
    </source>
</evidence>
<dbReference type="GO" id="GO:0005886">
    <property type="term" value="C:plasma membrane"/>
    <property type="evidence" value="ECO:0007669"/>
    <property type="project" value="TreeGrafter"/>
</dbReference>
<keyword evidence="4 5" id="KW-0472">Membrane</keyword>
<dbReference type="InterPro" id="IPR020846">
    <property type="entry name" value="MFS_dom"/>
</dbReference>
<dbReference type="PROSITE" id="PS50850">
    <property type="entry name" value="MFS"/>
    <property type="match status" value="1"/>
</dbReference>
<dbReference type="PANTHER" id="PTHR23502:SF29">
    <property type="entry name" value="TRANSPORTER, PUTATIVE (AFU_ORTHOLOGUE AFUA_6G06680)-RELATED"/>
    <property type="match status" value="1"/>
</dbReference>
<feature type="transmembrane region" description="Helical" evidence="5">
    <location>
        <begin position="342"/>
        <end position="367"/>
    </location>
</feature>
<comment type="subcellular location">
    <subcellularLocation>
        <location evidence="1">Membrane</location>
        <topology evidence="1">Multi-pass membrane protein</topology>
    </subcellularLocation>
</comment>
<feature type="transmembrane region" description="Helical" evidence="5">
    <location>
        <begin position="225"/>
        <end position="245"/>
    </location>
</feature>
<dbReference type="SUPFAM" id="SSF103473">
    <property type="entry name" value="MFS general substrate transporter"/>
    <property type="match status" value="1"/>
</dbReference>